<gene>
    <name evidence="1" type="ORF">COT92_02650</name>
</gene>
<comment type="caution">
    <text evidence="1">The sequence shown here is derived from an EMBL/GenBank/DDBJ whole genome shotgun (WGS) entry which is preliminary data.</text>
</comment>
<evidence type="ECO:0000313" key="1">
    <source>
        <dbReference type="EMBL" id="PIR96132.1"/>
    </source>
</evidence>
<dbReference type="Proteomes" id="UP000230922">
    <property type="component" value="Unassembled WGS sequence"/>
</dbReference>
<reference evidence="2" key="1">
    <citation type="submission" date="2017-09" db="EMBL/GenBank/DDBJ databases">
        <title>Depth-based differentiation of microbial function through sediment-hosted aquifers and enrichment of novel symbionts in the deep terrestrial subsurface.</title>
        <authorList>
            <person name="Probst A.J."/>
            <person name="Ladd B."/>
            <person name="Jarett J.K."/>
            <person name="Geller-Mcgrath D.E."/>
            <person name="Sieber C.M.K."/>
            <person name="Emerson J.B."/>
            <person name="Anantharaman K."/>
            <person name="Thomas B.C."/>
            <person name="Malmstrom R."/>
            <person name="Stieglmeier M."/>
            <person name="Klingl A."/>
            <person name="Woyke T."/>
            <person name="Ryan C.M."/>
            <person name="Banfield J.F."/>
        </authorList>
    </citation>
    <scope>NUCLEOTIDE SEQUENCE [LARGE SCALE GENOMIC DNA]</scope>
</reference>
<dbReference type="EMBL" id="PFAK01000045">
    <property type="protein sequence ID" value="PIR96132.1"/>
    <property type="molecule type" value="Genomic_DNA"/>
</dbReference>
<dbReference type="AlphaFoldDB" id="A0A2H0VAK3"/>
<proteinExistence type="predicted"/>
<organism evidence="1 2">
    <name type="scientific">Candidatus Doudnabacteria bacterium CG10_big_fil_rev_8_21_14_0_10_42_18</name>
    <dbReference type="NCBI Taxonomy" id="1974552"/>
    <lineage>
        <taxon>Bacteria</taxon>
        <taxon>Candidatus Doudnaibacteriota</taxon>
    </lineage>
</organism>
<protein>
    <submittedName>
        <fullName evidence="1">Uncharacterized protein</fullName>
    </submittedName>
</protein>
<dbReference type="Pfam" id="PF20310">
    <property type="entry name" value="HTH_Tnp_2"/>
    <property type="match status" value="1"/>
</dbReference>
<dbReference type="InterPro" id="IPR046929">
    <property type="entry name" value="HTH_Tnp"/>
</dbReference>
<evidence type="ECO:0000313" key="2">
    <source>
        <dbReference type="Proteomes" id="UP000230922"/>
    </source>
</evidence>
<name>A0A2H0VAK3_9BACT</name>
<accession>A0A2H0VAK3</accession>
<sequence length="133" mass="15596">MSNRVYSPEQLEALQKNPNVAKCGQKSITYVKDFKTRAVKAYYQESLSPNMIFVQAGFDLNIIGRDQPKECLRRWRAIYKTKGEKELSKERRERSKGHKAKFDESDPKYLKTKIAYLEAENDFLRNLKTKNKA</sequence>